<keyword evidence="1" id="KW-0238">DNA-binding</keyword>
<dbReference type="AlphaFoldDB" id="A0A3S4WNJ5"/>
<accession>A0A3S4WNJ5</accession>
<name>A0A3S4WNJ5_9FLAO</name>
<evidence type="ECO:0000313" key="6">
    <source>
        <dbReference type="Proteomes" id="UP000270036"/>
    </source>
</evidence>
<evidence type="ECO:0000256" key="1">
    <source>
        <dbReference type="PROSITE-ProRule" id="PRU01076"/>
    </source>
</evidence>
<evidence type="ECO:0000313" key="5">
    <source>
        <dbReference type="Proteomes" id="UP000028349"/>
    </source>
</evidence>
<dbReference type="GO" id="GO:0003677">
    <property type="term" value="F:DNA binding"/>
    <property type="evidence" value="ECO:0007669"/>
    <property type="project" value="UniProtKB-UniRule"/>
</dbReference>
<dbReference type="KEGG" id="cant:NCTC13489_00175"/>
<dbReference type="Proteomes" id="UP000270036">
    <property type="component" value="Chromosome"/>
</dbReference>
<reference evidence="4 6" key="2">
    <citation type="submission" date="2018-12" db="EMBL/GenBank/DDBJ databases">
        <authorList>
            <consortium name="Pathogen Informatics"/>
        </authorList>
    </citation>
    <scope>NUCLEOTIDE SEQUENCE [LARGE SCALE GENOMIC DNA]</scope>
    <source>
        <strain evidence="4 6">NCTC13489</strain>
    </source>
</reference>
<evidence type="ECO:0000313" key="4">
    <source>
        <dbReference type="EMBL" id="VEH95478.1"/>
    </source>
</evidence>
<reference evidence="3 5" key="1">
    <citation type="submission" date="2014-07" db="EMBL/GenBank/DDBJ databases">
        <authorList>
            <person name="Pisani N.G."/>
            <person name="Newman J.D."/>
        </authorList>
    </citation>
    <scope>NUCLEOTIDE SEQUENCE [LARGE SCALE GENOMIC DNA]</scope>
    <source>
        <strain evidence="3 5">LMG 24720</strain>
    </source>
</reference>
<dbReference type="EMBL" id="LR134441">
    <property type="protein sequence ID" value="VEH95478.1"/>
    <property type="molecule type" value="Genomic_DNA"/>
</dbReference>
<gene>
    <name evidence="3" type="ORF">HY04_02255</name>
    <name evidence="4" type="ORF">NCTC13489_00175</name>
</gene>
<feature type="domain" description="SpoVT-AbrB" evidence="2">
    <location>
        <begin position="3"/>
        <end position="48"/>
    </location>
</feature>
<dbReference type="PROSITE" id="PS51740">
    <property type="entry name" value="SPOVT_ABRB"/>
    <property type="match status" value="1"/>
</dbReference>
<dbReference type="STRING" id="266748.HY04_02255"/>
<dbReference type="EMBL" id="JPEP01000001">
    <property type="protein sequence ID" value="KEY20066.1"/>
    <property type="molecule type" value="Genomic_DNA"/>
</dbReference>
<dbReference type="SUPFAM" id="SSF89447">
    <property type="entry name" value="AbrB/MazE/MraZ-like"/>
    <property type="match status" value="1"/>
</dbReference>
<evidence type="ECO:0000313" key="3">
    <source>
        <dbReference type="EMBL" id="KEY20066.1"/>
    </source>
</evidence>
<sequence>MKIKLRKIGNSSGIILSKRILEQLNIEEEDELKLAVKDGKILIEKISATRENWEHKFLKAGSLQDTDHEMTFSTEFDEKEWTW</sequence>
<dbReference type="InterPro" id="IPR037914">
    <property type="entry name" value="SpoVT-AbrB_sf"/>
</dbReference>
<dbReference type="OrthoDB" id="9795766at2"/>
<dbReference type="Gene3D" id="2.10.260.10">
    <property type="match status" value="1"/>
</dbReference>
<dbReference type="RefSeq" id="WP_034716714.1">
    <property type="nucleotide sequence ID" value="NZ_FOIX01000002.1"/>
</dbReference>
<evidence type="ECO:0000259" key="2">
    <source>
        <dbReference type="PROSITE" id="PS51740"/>
    </source>
</evidence>
<dbReference type="SMART" id="SM00966">
    <property type="entry name" value="SpoVT_AbrB"/>
    <property type="match status" value="1"/>
</dbReference>
<organism evidence="4 6">
    <name type="scientific">Kaistella antarctica</name>
    <dbReference type="NCBI Taxonomy" id="266748"/>
    <lineage>
        <taxon>Bacteria</taxon>
        <taxon>Pseudomonadati</taxon>
        <taxon>Bacteroidota</taxon>
        <taxon>Flavobacteriia</taxon>
        <taxon>Flavobacteriales</taxon>
        <taxon>Weeksellaceae</taxon>
        <taxon>Chryseobacterium group</taxon>
        <taxon>Kaistella</taxon>
    </lineage>
</organism>
<dbReference type="Pfam" id="PF04014">
    <property type="entry name" value="MazE_antitoxin"/>
    <property type="match status" value="1"/>
</dbReference>
<proteinExistence type="predicted"/>
<dbReference type="InterPro" id="IPR007159">
    <property type="entry name" value="SpoVT-AbrB_dom"/>
</dbReference>
<dbReference type="Proteomes" id="UP000028349">
    <property type="component" value="Unassembled WGS sequence"/>
</dbReference>
<keyword evidence="5" id="KW-1185">Reference proteome</keyword>
<protein>
    <submittedName>
        <fullName evidence="4">Growth regulator</fullName>
    </submittedName>
</protein>